<dbReference type="Proteomes" id="UP000006698">
    <property type="component" value="Chromosome"/>
</dbReference>
<feature type="region of interest" description="Disordered" evidence="1">
    <location>
        <begin position="51"/>
        <end position="140"/>
    </location>
</feature>
<sequence>MTSPYPDPVSSPTATPTKRGAGCGKWAAILGSSFLIFMGLVTACGPDTVESEVPGPTVTQTVTQTTTATPATRTVTTTVEPTTEEPVQEEVEPAAVEVEEEPAPAPTNNVNAPQRAASIPEPAPAPAPAAAPYYKNCTAV</sequence>
<gene>
    <name evidence="2" type="ordered locus">cgR_1866</name>
</gene>
<dbReference type="RefSeq" id="WP_011897432.1">
    <property type="nucleotide sequence ID" value="NC_009342.1"/>
</dbReference>
<name>A0AB72VC31_CORGB</name>
<accession>A0AB72VC31</accession>
<dbReference type="KEGG" id="cgt:cgR_1866"/>
<evidence type="ECO:0000313" key="2">
    <source>
        <dbReference type="EMBL" id="BAF54861.1"/>
    </source>
</evidence>
<dbReference type="EMBL" id="AP009044">
    <property type="protein sequence ID" value="BAF54861.1"/>
    <property type="molecule type" value="Genomic_DNA"/>
</dbReference>
<feature type="compositionally biased region" description="Acidic residues" evidence="1">
    <location>
        <begin position="82"/>
        <end position="102"/>
    </location>
</feature>
<feature type="compositionally biased region" description="Low complexity" evidence="1">
    <location>
        <begin position="106"/>
        <end position="120"/>
    </location>
</feature>
<dbReference type="AlphaFoldDB" id="A0AB72VC31"/>
<evidence type="ECO:0000256" key="1">
    <source>
        <dbReference type="SAM" id="MobiDB-lite"/>
    </source>
</evidence>
<organism evidence="2">
    <name type="scientific">Corynebacterium glutamicum (strain R)</name>
    <dbReference type="NCBI Taxonomy" id="340322"/>
    <lineage>
        <taxon>Bacteria</taxon>
        <taxon>Bacillati</taxon>
        <taxon>Actinomycetota</taxon>
        <taxon>Actinomycetes</taxon>
        <taxon>Mycobacteriales</taxon>
        <taxon>Corynebacteriaceae</taxon>
        <taxon>Corynebacterium</taxon>
    </lineage>
</organism>
<feature type="compositionally biased region" description="Low complexity" evidence="1">
    <location>
        <begin position="52"/>
        <end position="81"/>
    </location>
</feature>
<protein>
    <submittedName>
        <fullName evidence="2">Uncharacterized protein</fullName>
    </submittedName>
</protein>
<proteinExistence type="predicted"/>
<reference evidence="2" key="1">
    <citation type="journal article" date="2007" name="Microbiology">
        <title>Comparative analysis of the Corynebacterium glutamicum group and complete genome sequence of strain R.</title>
        <authorList>
            <person name="Yukawa H."/>
            <person name="Omumasaba C.A."/>
            <person name="Nonaka H."/>
            <person name="Kos P."/>
            <person name="Okai N."/>
            <person name="Suzuki N."/>
            <person name="Suda M."/>
            <person name="Tsuge Y."/>
            <person name="Watanabe J."/>
            <person name="Ikeda Y."/>
            <person name="Vertes A.A."/>
            <person name="Inui M."/>
        </authorList>
    </citation>
    <scope>NUCLEOTIDE SEQUENCE</scope>
    <source>
        <strain evidence="2">R</strain>
    </source>
</reference>
<feature type="region of interest" description="Disordered" evidence="1">
    <location>
        <begin position="1"/>
        <end position="21"/>
    </location>
</feature>